<sequence>MAIDAFAGSDPDTFAAFGQLLKGAYFLALGAGLNRLPRAGSAAGRR</sequence>
<organism evidence="1 2">
    <name type="scientific">Rhodococcus globerulus</name>
    <dbReference type="NCBI Taxonomy" id="33008"/>
    <lineage>
        <taxon>Bacteria</taxon>
        <taxon>Bacillati</taxon>
        <taxon>Actinomycetota</taxon>
        <taxon>Actinomycetes</taxon>
        <taxon>Mycobacteriales</taxon>
        <taxon>Nocardiaceae</taxon>
        <taxon>Rhodococcus</taxon>
    </lineage>
</organism>
<dbReference type="EMBL" id="JAWLKB010000021">
    <property type="protein sequence ID" value="MDV6270644.1"/>
    <property type="molecule type" value="Genomic_DNA"/>
</dbReference>
<proteinExistence type="predicted"/>
<gene>
    <name evidence="1" type="ORF">R3Q16_28845</name>
</gene>
<reference evidence="1 2" key="1">
    <citation type="submission" date="2023-10" db="EMBL/GenBank/DDBJ databases">
        <title>Development of a sustainable strategy for remediation of hydrocarbon-contaminated territories based on the waste exchange concept.</title>
        <authorList>
            <person name="Krivoruchko A."/>
        </authorList>
    </citation>
    <scope>NUCLEOTIDE SEQUENCE [LARGE SCALE GENOMIC DNA]</scope>
    <source>
        <strain evidence="1 2">IEGM 1203</strain>
    </source>
</reference>
<evidence type="ECO:0000313" key="2">
    <source>
        <dbReference type="Proteomes" id="UP001185927"/>
    </source>
</evidence>
<comment type="caution">
    <text evidence="1">The sequence shown here is derived from an EMBL/GenBank/DDBJ whole genome shotgun (WGS) entry which is preliminary data.</text>
</comment>
<name>A0ABU4C2C3_RHOGO</name>
<protein>
    <submittedName>
        <fullName evidence="1">Uncharacterized protein</fullName>
    </submittedName>
</protein>
<dbReference type="Proteomes" id="UP001185927">
    <property type="component" value="Unassembled WGS sequence"/>
</dbReference>
<evidence type="ECO:0000313" key="1">
    <source>
        <dbReference type="EMBL" id="MDV6270644.1"/>
    </source>
</evidence>
<keyword evidence="2" id="KW-1185">Reference proteome</keyword>
<dbReference type="RefSeq" id="WP_317545100.1">
    <property type="nucleotide sequence ID" value="NZ_JAWLKB010000021.1"/>
</dbReference>
<accession>A0ABU4C2C3</accession>